<evidence type="ECO:0000256" key="1">
    <source>
        <dbReference type="SAM" id="SignalP"/>
    </source>
</evidence>
<reference evidence="3 4" key="1">
    <citation type="submission" date="2020-07" db="EMBL/GenBank/DDBJ databases">
        <title>Roseicoccus Jingziensis gen. nov., sp. nov., isolated from coastal seawater.</title>
        <authorList>
            <person name="Feng X."/>
        </authorList>
    </citation>
    <scope>NUCLEOTIDE SEQUENCE [LARGE SCALE GENOMIC DNA]</scope>
    <source>
        <strain evidence="3 4">N1E253</strain>
    </source>
</reference>
<dbReference type="Gene3D" id="2.60.120.260">
    <property type="entry name" value="Galactose-binding domain-like"/>
    <property type="match status" value="1"/>
</dbReference>
<dbReference type="SUPFAM" id="SSF49785">
    <property type="entry name" value="Galactose-binding domain-like"/>
    <property type="match status" value="1"/>
</dbReference>
<proteinExistence type="predicted"/>
<dbReference type="AlphaFoldDB" id="A0A851GKD8"/>
<protein>
    <submittedName>
        <fullName evidence="3">Discoidin domain-containing protein</fullName>
    </submittedName>
</protein>
<dbReference type="Proteomes" id="UP000557872">
    <property type="component" value="Unassembled WGS sequence"/>
</dbReference>
<dbReference type="Pfam" id="PF07589">
    <property type="entry name" value="PEP-CTERM"/>
    <property type="match status" value="1"/>
</dbReference>
<comment type="caution">
    <text evidence="3">The sequence shown here is derived from an EMBL/GenBank/DDBJ whole genome shotgun (WGS) entry which is preliminary data.</text>
</comment>
<evidence type="ECO:0000313" key="3">
    <source>
        <dbReference type="EMBL" id="NWK55557.1"/>
    </source>
</evidence>
<dbReference type="InterPro" id="IPR008979">
    <property type="entry name" value="Galactose-bd-like_sf"/>
</dbReference>
<gene>
    <name evidence="3" type="ORF">HW115_08035</name>
</gene>
<dbReference type="NCBIfam" id="TIGR02595">
    <property type="entry name" value="PEP_CTERM"/>
    <property type="match status" value="1"/>
</dbReference>
<accession>A0A851GKD8</accession>
<organism evidence="3 4">
    <name type="scientific">Oceaniferula marina</name>
    <dbReference type="NCBI Taxonomy" id="2748318"/>
    <lineage>
        <taxon>Bacteria</taxon>
        <taxon>Pseudomonadati</taxon>
        <taxon>Verrucomicrobiota</taxon>
        <taxon>Verrucomicrobiia</taxon>
        <taxon>Verrucomicrobiales</taxon>
        <taxon>Verrucomicrobiaceae</taxon>
        <taxon>Oceaniferula</taxon>
    </lineage>
</organism>
<feature type="domain" description="Ice-binding protein C-terminal" evidence="2">
    <location>
        <begin position="198"/>
        <end position="220"/>
    </location>
</feature>
<dbReference type="RefSeq" id="WP_178932068.1">
    <property type="nucleotide sequence ID" value="NZ_JACBAZ010000002.1"/>
</dbReference>
<dbReference type="InterPro" id="IPR013424">
    <property type="entry name" value="Ice-binding_C"/>
</dbReference>
<sequence>MKSLLISCLAVASLTPAYAANLALGGTYSYTTSPMPVFSGGTHYRDDDATAGEHDGYTTPGAYDNGDLNDGEIFTTGNPVFVGSPIVAWDPVNVTPIPVTIIFDLGSLADISSVKINSYVRTDFALGAPDDYDLSFSTDNITFTTPTPVITGFAFTTGDVNHTEVVNQQARYVKFDFDGDSNGGDKFGLTEISIEGTAVPEPSSLSLLGLTSLILLKRRR</sequence>
<name>A0A851GKD8_9BACT</name>
<dbReference type="EMBL" id="JACBAZ010000002">
    <property type="protein sequence ID" value="NWK55557.1"/>
    <property type="molecule type" value="Genomic_DNA"/>
</dbReference>
<feature type="chain" id="PRO_5032273193" evidence="1">
    <location>
        <begin position="20"/>
        <end position="220"/>
    </location>
</feature>
<keyword evidence="4" id="KW-1185">Reference proteome</keyword>
<feature type="signal peptide" evidence="1">
    <location>
        <begin position="1"/>
        <end position="19"/>
    </location>
</feature>
<evidence type="ECO:0000313" key="4">
    <source>
        <dbReference type="Proteomes" id="UP000557872"/>
    </source>
</evidence>
<evidence type="ECO:0000259" key="2">
    <source>
        <dbReference type="Pfam" id="PF07589"/>
    </source>
</evidence>
<keyword evidence="1" id="KW-0732">Signal</keyword>